<evidence type="ECO:0000313" key="1">
    <source>
        <dbReference type="EMBL" id="CAK9094537.1"/>
    </source>
</evidence>
<gene>
    <name evidence="1" type="ORF">CCMP2556_LOCUS45086</name>
</gene>
<reference evidence="1 2" key="1">
    <citation type="submission" date="2024-02" db="EMBL/GenBank/DDBJ databases">
        <authorList>
            <person name="Chen Y."/>
            <person name="Shah S."/>
            <person name="Dougan E. K."/>
            <person name="Thang M."/>
            <person name="Chan C."/>
        </authorList>
    </citation>
    <scope>NUCLEOTIDE SEQUENCE [LARGE SCALE GENOMIC DNA]</scope>
</reference>
<evidence type="ECO:0000313" key="2">
    <source>
        <dbReference type="Proteomes" id="UP001642484"/>
    </source>
</evidence>
<name>A0ABP0R5Z7_9DINO</name>
<sequence>MPKGISMRCWCALGRPLPVQVMEMALLGGIAIRQLEMRVRMSFASTLTHAWLVNPLHVHPAFAALQCKYTLCQDIWMDVVMKLFAVSLVSAVSASAVSAWKWSVALCGAMAVLVWVTRPYMQPQVSTLQSLSCLSLAATSVAFIYQMPNLARAALLTPLLLVLLQVRCPDCEEALAERCYEDLVAELPKLQRGEPHQLNVQLLRF</sequence>
<protein>
    <submittedName>
        <fullName evidence="1">Uncharacterized protein</fullName>
    </submittedName>
</protein>
<keyword evidence="2" id="KW-1185">Reference proteome</keyword>
<accession>A0ABP0R5Z7</accession>
<organism evidence="1 2">
    <name type="scientific">Durusdinium trenchii</name>
    <dbReference type="NCBI Taxonomy" id="1381693"/>
    <lineage>
        <taxon>Eukaryota</taxon>
        <taxon>Sar</taxon>
        <taxon>Alveolata</taxon>
        <taxon>Dinophyceae</taxon>
        <taxon>Suessiales</taxon>
        <taxon>Symbiodiniaceae</taxon>
        <taxon>Durusdinium</taxon>
    </lineage>
</organism>
<dbReference type="EMBL" id="CAXAMN010025350">
    <property type="protein sequence ID" value="CAK9094537.1"/>
    <property type="molecule type" value="Genomic_DNA"/>
</dbReference>
<proteinExistence type="predicted"/>
<comment type="caution">
    <text evidence="1">The sequence shown here is derived from an EMBL/GenBank/DDBJ whole genome shotgun (WGS) entry which is preliminary data.</text>
</comment>
<dbReference type="Proteomes" id="UP001642484">
    <property type="component" value="Unassembled WGS sequence"/>
</dbReference>